<gene>
    <name evidence="1" type="ORF">CCMP2556_LOCUS34591</name>
</gene>
<organism evidence="1 2">
    <name type="scientific">Durusdinium trenchii</name>
    <dbReference type="NCBI Taxonomy" id="1381693"/>
    <lineage>
        <taxon>Eukaryota</taxon>
        <taxon>Sar</taxon>
        <taxon>Alveolata</taxon>
        <taxon>Dinophyceae</taxon>
        <taxon>Suessiales</taxon>
        <taxon>Symbiodiniaceae</taxon>
        <taxon>Durusdinium</taxon>
    </lineage>
</organism>
<dbReference type="EMBL" id="CAXAMN010022496">
    <property type="protein sequence ID" value="CAK9070347.1"/>
    <property type="molecule type" value="Genomic_DNA"/>
</dbReference>
<sequence length="89" mass="9702">MKAMGSPTKEEMAKKRIEEELAEKAPGSVKPFFACCGGPVGTMEKCICIVPPDQREQAGSVYNNDLMFCLQRAASVLVMFGLFLVLSLI</sequence>
<evidence type="ECO:0000313" key="2">
    <source>
        <dbReference type="Proteomes" id="UP001642484"/>
    </source>
</evidence>
<proteinExistence type="predicted"/>
<protein>
    <submittedName>
        <fullName evidence="1">Uncharacterized protein</fullName>
    </submittedName>
</protein>
<comment type="caution">
    <text evidence="1">The sequence shown here is derived from an EMBL/GenBank/DDBJ whole genome shotgun (WGS) entry which is preliminary data.</text>
</comment>
<reference evidence="1 2" key="1">
    <citation type="submission" date="2024-02" db="EMBL/GenBank/DDBJ databases">
        <authorList>
            <person name="Chen Y."/>
            <person name="Shah S."/>
            <person name="Dougan E. K."/>
            <person name="Thang M."/>
            <person name="Chan C."/>
        </authorList>
    </citation>
    <scope>NUCLEOTIDE SEQUENCE [LARGE SCALE GENOMIC DNA]</scope>
</reference>
<evidence type="ECO:0000313" key="1">
    <source>
        <dbReference type="EMBL" id="CAK9070347.1"/>
    </source>
</evidence>
<dbReference type="Proteomes" id="UP001642484">
    <property type="component" value="Unassembled WGS sequence"/>
</dbReference>
<keyword evidence="2" id="KW-1185">Reference proteome</keyword>
<name>A0ABP0P2S8_9DINO</name>
<accession>A0ABP0P2S8</accession>